<gene>
    <name evidence="8" type="ORF">Salmuc_03520</name>
</gene>
<dbReference type="Proteomes" id="UP000015347">
    <property type="component" value="Unassembled WGS sequence"/>
</dbReference>
<sequence length="403" mass="41884">MLSFFRDRRAVALLMAASLTVLSNMIISPALPGLQASFEGTDNAELLTRMLVTAPSLLVAICAPFAGMSADRFGRRRQLLAGALLFSIAGCAGAVLPSLELILASRLLLGLAVALVMTSQAALIGDYFSGESRGRFMGLQIAAVNFSGFAFVGLAGWLAGISPRLPFGIYGLGALILPFLVIAIVEPLRGARAGTASPEAHQAQITSGTDGESDWVLTLSVVVVLSALSFVLFYMIPTQMPFYLAELGHSEPSAPAQVLAMVTLAGGAAALVFGPVRARLGRGMTPALGYLLMAAGFAVLDWAHDMTFISIAAMLVGGGFGFTMPTFFSLALDVAPAARRGLASGAITTSIFVGQFISPFYSTPLISAVGYEASFAVGAVILVIMAVVVMLKFHRRGGAPVLA</sequence>
<dbReference type="AlphaFoldDB" id="S9QAK8"/>
<evidence type="ECO:0000313" key="9">
    <source>
        <dbReference type="Proteomes" id="UP000015347"/>
    </source>
</evidence>
<feature type="transmembrane region" description="Helical" evidence="6">
    <location>
        <begin position="165"/>
        <end position="185"/>
    </location>
</feature>
<feature type="transmembrane region" description="Helical" evidence="6">
    <location>
        <begin position="136"/>
        <end position="159"/>
    </location>
</feature>
<dbReference type="InterPro" id="IPR011701">
    <property type="entry name" value="MFS"/>
</dbReference>
<dbReference type="CDD" id="cd17473">
    <property type="entry name" value="MFS_arabinose_efflux_permease_like"/>
    <property type="match status" value="1"/>
</dbReference>
<dbReference type="GO" id="GO:0022857">
    <property type="term" value="F:transmembrane transporter activity"/>
    <property type="evidence" value="ECO:0007669"/>
    <property type="project" value="InterPro"/>
</dbReference>
<evidence type="ECO:0000256" key="5">
    <source>
        <dbReference type="ARBA" id="ARBA00023136"/>
    </source>
</evidence>
<accession>S9QAK8</accession>
<evidence type="ECO:0000256" key="2">
    <source>
        <dbReference type="ARBA" id="ARBA00022475"/>
    </source>
</evidence>
<feature type="transmembrane region" description="Helical" evidence="6">
    <location>
        <begin position="256"/>
        <end position="275"/>
    </location>
</feature>
<dbReference type="InterPro" id="IPR036259">
    <property type="entry name" value="MFS_trans_sf"/>
</dbReference>
<dbReference type="GO" id="GO:0005886">
    <property type="term" value="C:plasma membrane"/>
    <property type="evidence" value="ECO:0007669"/>
    <property type="project" value="UniProtKB-SubCell"/>
</dbReference>
<evidence type="ECO:0000256" key="4">
    <source>
        <dbReference type="ARBA" id="ARBA00022989"/>
    </source>
</evidence>
<dbReference type="PROSITE" id="PS50850">
    <property type="entry name" value="MFS"/>
    <property type="match status" value="1"/>
</dbReference>
<dbReference type="RefSeq" id="WP_020039167.1">
    <property type="nucleotide sequence ID" value="NZ_KE557280.1"/>
</dbReference>
<evidence type="ECO:0000256" key="1">
    <source>
        <dbReference type="ARBA" id="ARBA00004651"/>
    </source>
</evidence>
<dbReference type="InterPro" id="IPR005829">
    <property type="entry name" value="Sugar_transporter_CS"/>
</dbReference>
<feature type="transmembrane region" description="Helical" evidence="6">
    <location>
        <begin position="373"/>
        <end position="391"/>
    </location>
</feature>
<proteinExistence type="predicted"/>
<feature type="transmembrane region" description="Helical" evidence="6">
    <location>
        <begin position="342"/>
        <end position="361"/>
    </location>
</feature>
<keyword evidence="4 6" id="KW-1133">Transmembrane helix</keyword>
<dbReference type="PROSITE" id="PS00216">
    <property type="entry name" value="SUGAR_TRANSPORT_1"/>
    <property type="match status" value="1"/>
</dbReference>
<keyword evidence="9" id="KW-1185">Reference proteome</keyword>
<dbReference type="SUPFAM" id="SSF103473">
    <property type="entry name" value="MFS general substrate transporter"/>
    <property type="match status" value="1"/>
</dbReference>
<dbReference type="PANTHER" id="PTHR43124:SF3">
    <property type="entry name" value="CHLORAMPHENICOL EFFLUX PUMP RV0191"/>
    <property type="match status" value="1"/>
</dbReference>
<feature type="transmembrane region" description="Helical" evidence="6">
    <location>
        <begin position="215"/>
        <end position="236"/>
    </location>
</feature>
<dbReference type="PANTHER" id="PTHR43124">
    <property type="entry name" value="PURINE EFFLUX PUMP PBUE"/>
    <property type="match status" value="1"/>
</dbReference>
<dbReference type="EMBL" id="APVH01000039">
    <property type="protein sequence ID" value="EPX78411.1"/>
    <property type="molecule type" value="Genomic_DNA"/>
</dbReference>
<keyword evidence="5 6" id="KW-0472">Membrane</keyword>
<feature type="transmembrane region" description="Helical" evidence="6">
    <location>
        <begin position="309"/>
        <end position="330"/>
    </location>
</feature>
<feature type="transmembrane region" description="Helical" evidence="6">
    <location>
        <begin position="103"/>
        <end position="124"/>
    </location>
</feature>
<comment type="caution">
    <text evidence="8">The sequence shown here is derived from an EMBL/GenBank/DDBJ whole genome shotgun (WGS) entry which is preliminary data.</text>
</comment>
<comment type="subcellular location">
    <subcellularLocation>
        <location evidence="1">Cell membrane</location>
        <topology evidence="1">Multi-pass membrane protein</topology>
    </subcellularLocation>
</comment>
<keyword evidence="3 6" id="KW-0812">Transmembrane</keyword>
<evidence type="ECO:0000256" key="6">
    <source>
        <dbReference type="SAM" id="Phobius"/>
    </source>
</evidence>
<keyword evidence="2" id="KW-1003">Cell membrane</keyword>
<dbReference type="InterPro" id="IPR050189">
    <property type="entry name" value="MFS_Efflux_Transporters"/>
</dbReference>
<dbReference type="eggNOG" id="COG2814">
    <property type="taxonomic scope" value="Bacteria"/>
</dbReference>
<reference evidence="9" key="1">
    <citation type="journal article" date="2014" name="Stand. Genomic Sci.">
        <title>Genome sequence of the exopolysaccharide-producing Salipiger mucosus type strain (DSM 16094(T)), a moderately halophilic member of the Roseobacter clade.</title>
        <authorList>
            <person name="Riedel T."/>
            <person name="Spring S."/>
            <person name="Fiebig A."/>
            <person name="Petersen J."/>
            <person name="Kyrpides N.C."/>
            <person name="Goker M."/>
            <person name="Klenk H.P."/>
        </authorList>
    </citation>
    <scope>NUCLEOTIDE SEQUENCE [LARGE SCALE GENOMIC DNA]</scope>
    <source>
        <strain evidence="9">DSM 16094</strain>
    </source>
</reference>
<dbReference type="Pfam" id="PF07690">
    <property type="entry name" value="MFS_1"/>
    <property type="match status" value="1"/>
</dbReference>
<dbReference type="OrthoDB" id="9812221at2"/>
<evidence type="ECO:0000313" key="8">
    <source>
        <dbReference type="EMBL" id="EPX78411.1"/>
    </source>
</evidence>
<dbReference type="Gene3D" id="1.20.1250.20">
    <property type="entry name" value="MFS general substrate transporter like domains"/>
    <property type="match status" value="1"/>
</dbReference>
<feature type="transmembrane region" description="Helical" evidence="6">
    <location>
        <begin position="287"/>
        <end position="303"/>
    </location>
</feature>
<feature type="transmembrane region" description="Helical" evidence="6">
    <location>
        <begin position="48"/>
        <end position="67"/>
    </location>
</feature>
<evidence type="ECO:0000256" key="3">
    <source>
        <dbReference type="ARBA" id="ARBA00022692"/>
    </source>
</evidence>
<evidence type="ECO:0000259" key="7">
    <source>
        <dbReference type="PROSITE" id="PS50850"/>
    </source>
</evidence>
<feature type="domain" description="Major facilitator superfamily (MFS) profile" evidence="7">
    <location>
        <begin position="9"/>
        <end position="397"/>
    </location>
</feature>
<dbReference type="InterPro" id="IPR020846">
    <property type="entry name" value="MFS_dom"/>
</dbReference>
<dbReference type="HOGENOM" id="CLU_001265_10_6_5"/>
<name>S9QAK8_9RHOB</name>
<organism evidence="8 9">
    <name type="scientific">Salipiger mucosus DSM 16094</name>
    <dbReference type="NCBI Taxonomy" id="1123237"/>
    <lineage>
        <taxon>Bacteria</taxon>
        <taxon>Pseudomonadati</taxon>
        <taxon>Pseudomonadota</taxon>
        <taxon>Alphaproteobacteria</taxon>
        <taxon>Rhodobacterales</taxon>
        <taxon>Roseobacteraceae</taxon>
        <taxon>Salipiger</taxon>
    </lineage>
</organism>
<feature type="transmembrane region" description="Helical" evidence="6">
    <location>
        <begin position="79"/>
        <end position="97"/>
    </location>
</feature>
<protein>
    <recommendedName>
        <fullName evidence="7">Major facilitator superfamily (MFS) profile domain-containing protein</fullName>
    </recommendedName>
</protein>